<proteinExistence type="predicted"/>
<evidence type="ECO:0000256" key="2">
    <source>
        <dbReference type="ARBA" id="ARBA00022525"/>
    </source>
</evidence>
<feature type="signal peptide" evidence="8">
    <location>
        <begin position="1"/>
        <end position="18"/>
    </location>
</feature>
<protein>
    <recommendedName>
        <fullName evidence="9">Cystatin fetuin-B-type domain-containing protein</fullName>
    </recommendedName>
</protein>
<feature type="domain" description="Cystatin fetuin-B-type" evidence="9">
    <location>
        <begin position="143"/>
        <end position="252"/>
    </location>
</feature>
<dbReference type="Proteomes" id="UP000824540">
    <property type="component" value="Unassembled WGS sequence"/>
</dbReference>
<dbReference type="PROSITE" id="PS51530">
    <property type="entry name" value="CYSTATIN_FETUIN_B"/>
    <property type="match status" value="1"/>
</dbReference>
<organism evidence="10 11">
    <name type="scientific">Albula glossodonta</name>
    <name type="common">roundjaw bonefish</name>
    <dbReference type="NCBI Taxonomy" id="121402"/>
    <lineage>
        <taxon>Eukaryota</taxon>
        <taxon>Metazoa</taxon>
        <taxon>Chordata</taxon>
        <taxon>Craniata</taxon>
        <taxon>Vertebrata</taxon>
        <taxon>Euteleostomi</taxon>
        <taxon>Actinopterygii</taxon>
        <taxon>Neopterygii</taxon>
        <taxon>Teleostei</taxon>
        <taxon>Albuliformes</taxon>
        <taxon>Albulidae</taxon>
        <taxon>Albula</taxon>
    </lineage>
</organism>
<dbReference type="PROSITE" id="PS01255">
    <property type="entry name" value="FETUIN_2"/>
    <property type="match status" value="1"/>
</dbReference>
<evidence type="ECO:0000256" key="3">
    <source>
        <dbReference type="ARBA" id="ARBA00022729"/>
    </source>
</evidence>
<keyword evidence="2" id="KW-0964">Secreted</keyword>
<evidence type="ECO:0000256" key="7">
    <source>
        <dbReference type="SAM" id="MobiDB-lite"/>
    </source>
</evidence>
<dbReference type="SMART" id="SM00043">
    <property type="entry name" value="CY"/>
    <property type="match status" value="2"/>
</dbReference>
<keyword evidence="5" id="KW-1015">Disulfide bond</keyword>
<evidence type="ECO:0000256" key="8">
    <source>
        <dbReference type="SAM" id="SignalP"/>
    </source>
</evidence>
<reference evidence="10" key="1">
    <citation type="thesis" date="2021" institute="BYU ScholarsArchive" country="Provo, UT, USA">
        <title>Applications of and Algorithms for Genome Assembly and Genomic Analyses with an Emphasis on Marine Teleosts.</title>
        <authorList>
            <person name="Pickett B.D."/>
        </authorList>
    </citation>
    <scope>NUCLEOTIDE SEQUENCE</scope>
    <source>
        <strain evidence="10">HI-2016</strain>
    </source>
</reference>
<dbReference type="InterPro" id="IPR025764">
    <property type="entry name" value="Cystatin_Fetuin_B"/>
</dbReference>
<feature type="non-terminal residue" evidence="10">
    <location>
        <position position="1"/>
    </location>
</feature>
<dbReference type="SUPFAM" id="SSF54403">
    <property type="entry name" value="Cystatin/monellin"/>
    <property type="match status" value="2"/>
</dbReference>
<keyword evidence="3 8" id="KW-0732">Signal</keyword>
<evidence type="ECO:0000256" key="5">
    <source>
        <dbReference type="ARBA" id="ARBA00023157"/>
    </source>
</evidence>
<dbReference type="Gene3D" id="3.10.450.10">
    <property type="match status" value="2"/>
</dbReference>
<sequence length="366" mass="40661">MSAFLRLACMCALACVRGAPAVSDAPDPCVDAVGAVEKALTKINQDRQQGYIFSLHHLSNYNQAPHPKGSAGVIYFLVMDVLETKCHVLSREDWQSCEVRQTHETPVYGQCKAFVSISQEQKDVRLYSYRCRMRPAPASKIGRLCPDCPSRIDMDSEEVLKAAKLSLEKYNMESGQPNYFALLNITRASAQGGFGMFYFAEFTIQETVCANSTDISQAPNCTLMDCEFAHKGLCKGSHSVARGREYITVSCKIFEPEAAEKEKERHLLGGEHGHGHNHSHTPPALPKRPLGTVVYLPARQQQASLPPLPDSPPPFPSFTEEGLEEPPVTLLPLRFPPKECSVAHSHSTFIQELFDEDLDFNQHILN</sequence>
<dbReference type="GO" id="GO:0005615">
    <property type="term" value="C:extracellular space"/>
    <property type="evidence" value="ECO:0007669"/>
    <property type="project" value="InterPro"/>
</dbReference>
<keyword evidence="6" id="KW-0325">Glycoprotein</keyword>
<evidence type="ECO:0000256" key="1">
    <source>
        <dbReference type="ARBA" id="ARBA00004613"/>
    </source>
</evidence>
<dbReference type="InterPro" id="IPR046350">
    <property type="entry name" value="Cystatin_sf"/>
</dbReference>
<keyword evidence="11" id="KW-1185">Reference proteome</keyword>
<dbReference type="OrthoDB" id="9941887at2759"/>
<dbReference type="AlphaFoldDB" id="A0A8T2MQ77"/>
<gene>
    <name evidence="10" type="ORF">JZ751_029945</name>
</gene>
<keyword evidence="4" id="KW-0677">Repeat</keyword>
<evidence type="ECO:0000256" key="6">
    <source>
        <dbReference type="ARBA" id="ARBA00023180"/>
    </source>
</evidence>
<comment type="caution">
    <text evidence="10">The sequence shown here is derived from an EMBL/GenBank/DDBJ whole genome shotgun (WGS) entry which is preliminary data.</text>
</comment>
<dbReference type="PANTHER" id="PTHR13814">
    <property type="entry name" value="FETUIN"/>
    <property type="match status" value="1"/>
</dbReference>
<evidence type="ECO:0000256" key="4">
    <source>
        <dbReference type="ARBA" id="ARBA00022737"/>
    </source>
</evidence>
<dbReference type="CDD" id="cd00042">
    <property type="entry name" value="CY"/>
    <property type="match status" value="2"/>
</dbReference>
<dbReference type="Pfam" id="PF00031">
    <property type="entry name" value="Cystatin"/>
    <property type="match status" value="2"/>
</dbReference>
<dbReference type="EMBL" id="JAFBMS010000980">
    <property type="protein sequence ID" value="KAG9329716.1"/>
    <property type="molecule type" value="Genomic_DNA"/>
</dbReference>
<dbReference type="InterPro" id="IPR050735">
    <property type="entry name" value="Kininogen_Fetuin_HRG"/>
</dbReference>
<dbReference type="InterPro" id="IPR001363">
    <property type="entry name" value="Prot_inh_fetuin_CS"/>
</dbReference>
<feature type="region of interest" description="Disordered" evidence="7">
    <location>
        <begin position="303"/>
        <end position="322"/>
    </location>
</feature>
<dbReference type="PANTHER" id="PTHR13814:SF10">
    <property type="entry name" value="FETUIN-B"/>
    <property type="match status" value="1"/>
</dbReference>
<accession>A0A8T2MQ77</accession>
<dbReference type="GO" id="GO:0004869">
    <property type="term" value="F:cysteine-type endopeptidase inhibitor activity"/>
    <property type="evidence" value="ECO:0007669"/>
    <property type="project" value="InterPro"/>
</dbReference>
<feature type="compositionally biased region" description="Pro residues" evidence="7">
    <location>
        <begin position="306"/>
        <end position="316"/>
    </location>
</feature>
<comment type="subcellular location">
    <subcellularLocation>
        <location evidence="1">Secreted</location>
    </subcellularLocation>
</comment>
<name>A0A8T2MQ77_9TELE</name>
<dbReference type="InterPro" id="IPR000010">
    <property type="entry name" value="Cystatin_dom"/>
</dbReference>
<evidence type="ECO:0000313" key="11">
    <source>
        <dbReference type="Proteomes" id="UP000824540"/>
    </source>
</evidence>
<evidence type="ECO:0000259" key="9">
    <source>
        <dbReference type="PROSITE" id="PS51530"/>
    </source>
</evidence>
<feature type="chain" id="PRO_5035817071" description="Cystatin fetuin-B-type domain-containing protein" evidence="8">
    <location>
        <begin position="19"/>
        <end position="366"/>
    </location>
</feature>
<evidence type="ECO:0000313" key="10">
    <source>
        <dbReference type="EMBL" id="KAG9329716.1"/>
    </source>
</evidence>